<dbReference type="Proteomes" id="UP000288293">
    <property type="component" value="Unassembled WGS sequence"/>
</dbReference>
<comment type="caution">
    <text evidence="2">The sequence shown here is derived from an EMBL/GenBank/DDBJ whole genome shotgun (WGS) entry which is preliminary data.</text>
</comment>
<feature type="domain" description="D-alanyl-D-alanine carboxypeptidase-like core" evidence="1">
    <location>
        <begin position="21"/>
        <end position="162"/>
    </location>
</feature>
<dbReference type="RefSeq" id="WP_126802567.1">
    <property type="nucleotide sequence ID" value="NZ_PIPL01000001.1"/>
</dbReference>
<organism evidence="2 3">
    <name type="scientific">Aliidiomarina minuta</name>
    <dbReference type="NCBI Taxonomy" id="880057"/>
    <lineage>
        <taxon>Bacteria</taxon>
        <taxon>Pseudomonadati</taxon>
        <taxon>Pseudomonadota</taxon>
        <taxon>Gammaproteobacteria</taxon>
        <taxon>Alteromonadales</taxon>
        <taxon>Idiomarinaceae</taxon>
        <taxon>Aliidiomarina</taxon>
    </lineage>
</organism>
<reference evidence="2 3" key="1">
    <citation type="journal article" date="2011" name="Front. Microbiol.">
        <title>Genomic signatures of strain selection and enhancement in Bacillus atrophaeus var. globigii, a historical biowarfare simulant.</title>
        <authorList>
            <person name="Gibbons H.S."/>
            <person name="Broomall S.M."/>
            <person name="McNew L.A."/>
            <person name="Daligault H."/>
            <person name="Chapman C."/>
            <person name="Bruce D."/>
            <person name="Karavis M."/>
            <person name="Krepps M."/>
            <person name="McGregor P.A."/>
            <person name="Hong C."/>
            <person name="Park K.H."/>
            <person name="Akmal A."/>
            <person name="Feldman A."/>
            <person name="Lin J.S."/>
            <person name="Chang W.E."/>
            <person name="Higgs B.W."/>
            <person name="Demirev P."/>
            <person name="Lindquist J."/>
            <person name="Liem A."/>
            <person name="Fochler E."/>
            <person name="Read T.D."/>
            <person name="Tapia R."/>
            <person name="Johnson S."/>
            <person name="Bishop-Lilly K.A."/>
            <person name="Detter C."/>
            <person name="Han C."/>
            <person name="Sozhamannan S."/>
            <person name="Rosenzweig C.N."/>
            <person name="Skowronski E.W."/>
        </authorList>
    </citation>
    <scope>NUCLEOTIDE SEQUENCE [LARGE SCALE GENOMIC DNA]</scope>
    <source>
        <strain evidence="2 3">MLST1</strain>
    </source>
</reference>
<dbReference type="AlphaFoldDB" id="A0A432W6Q3"/>
<dbReference type="GO" id="GO:0006508">
    <property type="term" value="P:proteolysis"/>
    <property type="evidence" value="ECO:0007669"/>
    <property type="project" value="InterPro"/>
</dbReference>
<sequence length="209" mass="23743">MLEAQLCGQSESHLTLKVDNTQLQVEAGKAYLSLQQAAAEAGFCLRIASGFRSYQRQAAIWQAKFDNLQHIPVPERLHEILRWSALPGASRHHWGTDMDIYDPVALGDAQLKLEPEEYLQGGPFSDLLVWLQLEAPRYGFFWPYGEDKGGIAAEPWHLSYQPVASRCLEQLSPKVLKQAWQQQPPAGHEQLLQHFDQLYNRYITNICSA</sequence>
<protein>
    <recommendedName>
        <fullName evidence="1">D-alanyl-D-alanine carboxypeptidase-like core domain-containing protein</fullName>
    </recommendedName>
</protein>
<name>A0A432W6Q3_9GAMM</name>
<dbReference type="EMBL" id="PIPL01000001">
    <property type="protein sequence ID" value="RUO25750.1"/>
    <property type="molecule type" value="Genomic_DNA"/>
</dbReference>
<proteinExistence type="predicted"/>
<dbReference type="PANTHER" id="PTHR34385">
    <property type="entry name" value="D-ALANYL-D-ALANINE CARBOXYPEPTIDASE"/>
    <property type="match status" value="1"/>
</dbReference>
<dbReference type="InterPro" id="IPR009045">
    <property type="entry name" value="Zn_M74/Hedgehog-like"/>
</dbReference>
<dbReference type="PANTHER" id="PTHR34385:SF1">
    <property type="entry name" value="PEPTIDOGLYCAN L-ALANYL-D-GLUTAMATE ENDOPEPTIDASE CWLK"/>
    <property type="match status" value="1"/>
</dbReference>
<evidence type="ECO:0000259" key="1">
    <source>
        <dbReference type="Pfam" id="PF02557"/>
    </source>
</evidence>
<dbReference type="SUPFAM" id="SSF55166">
    <property type="entry name" value="Hedgehog/DD-peptidase"/>
    <property type="match status" value="1"/>
</dbReference>
<dbReference type="Pfam" id="PF02557">
    <property type="entry name" value="VanY"/>
    <property type="match status" value="1"/>
</dbReference>
<accession>A0A432W6Q3</accession>
<dbReference type="InterPro" id="IPR003709">
    <property type="entry name" value="VanY-like_core_dom"/>
</dbReference>
<dbReference type="GO" id="GO:0008233">
    <property type="term" value="F:peptidase activity"/>
    <property type="evidence" value="ECO:0007669"/>
    <property type="project" value="InterPro"/>
</dbReference>
<dbReference type="OrthoDB" id="9792074at2"/>
<dbReference type="Gene3D" id="3.30.1380.10">
    <property type="match status" value="1"/>
</dbReference>
<evidence type="ECO:0000313" key="2">
    <source>
        <dbReference type="EMBL" id="RUO25750.1"/>
    </source>
</evidence>
<evidence type="ECO:0000313" key="3">
    <source>
        <dbReference type="Proteomes" id="UP000288293"/>
    </source>
</evidence>
<dbReference type="InterPro" id="IPR052179">
    <property type="entry name" value="DD-CPase-like"/>
</dbReference>
<gene>
    <name evidence="2" type="ORF">CWE09_03190</name>
</gene>
<keyword evidence="3" id="KW-1185">Reference proteome</keyword>
<dbReference type="CDD" id="cd14847">
    <property type="entry name" value="DD-carboxypeptidase_like"/>
    <property type="match status" value="1"/>
</dbReference>